<dbReference type="Proteomes" id="UP001589587">
    <property type="component" value="Unassembled WGS sequence"/>
</dbReference>
<comment type="caution">
    <text evidence="2">The sequence shown here is derived from an EMBL/GenBank/DDBJ whole genome shotgun (WGS) entry which is preliminary data.</text>
</comment>
<evidence type="ECO:0000256" key="1">
    <source>
        <dbReference type="ARBA" id="ARBA00022679"/>
    </source>
</evidence>
<accession>A0ABV5XMK0</accession>
<reference evidence="2 3" key="1">
    <citation type="submission" date="2024-09" db="EMBL/GenBank/DDBJ databases">
        <authorList>
            <person name="Sun Q."/>
            <person name="Mori K."/>
        </authorList>
    </citation>
    <scope>NUCLEOTIDE SEQUENCE [LARGE SCALE GENOMIC DNA]</scope>
    <source>
        <strain evidence="2 3">JCM 11411</strain>
    </source>
</reference>
<dbReference type="EMBL" id="JBHMAS010000077">
    <property type="protein sequence ID" value="MFB9783716.1"/>
    <property type="molecule type" value="Genomic_DNA"/>
</dbReference>
<dbReference type="GO" id="GO:0016740">
    <property type="term" value="F:transferase activity"/>
    <property type="evidence" value="ECO:0007669"/>
    <property type="project" value="UniProtKB-KW"/>
</dbReference>
<dbReference type="SUPFAM" id="SSF89796">
    <property type="entry name" value="CoA-transferase family III (CaiB/BaiF)"/>
    <property type="match status" value="1"/>
</dbReference>
<dbReference type="PANTHER" id="PTHR48228">
    <property type="entry name" value="SUCCINYL-COA--D-CITRAMALATE COA-TRANSFERASE"/>
    <property type="match status" value="1"/>
</dbReference>
<dbReference type="InterPro" id="IPR023606">
    <property type="entry name" value="CoA-Trfase_III_dom_1_sf"/>
</dbReference>
<keyword evidence="1 2" id="KW-0808">Transferase</keyword>
<proteinExistence type="predicted"/>
<dbReference type="InterPro" id="IPR050509">
    <property type="entry name" value="CoA-transferase_III"/>
</dbReference>
<keyword evidence="3" id="KW-1185">Reference proteome</keyword>
<dbReference type="InterPro" id="IPR003673">
    <property type="entry name" value="CoA-Trfase_fam_III"/>
</dbReference>
<sequence>MFSWPDTVNETEQRLDWLNSGVVPLTGSADGPPLIPPGNAAVVANRLGSFVGARVDGARLLSERAAFTGRKRSGNVSVGGKTRLLPTSDGWAAVSCARENDPILLGAMISETISGHPWPAVAAWLSEHPGAELAERASMLGIAAGPIQRNATPVPTPTDRRCVDGMLVIDFSALWAGPLCAHLLGDAGARVVKVETPTRPDGARSGNPEFYSLLHGGHESVVLDPDTPAGRSALANLVEKADIVIEASRPRALAGFGLDAETAVAAGTTWVSITAAGRNSPRIGFGDDIAASSGLVAQQHSGLPVFVGDAIADPLAGLLAAALAMSEPPSGVGYLWDISMADLASSTLPSHPHAGNSEHGARSVALPHKRAGIGIAPPSGADTEVVLRSLGINVA</sequence>
<dbReference type="PANTHER" id="PTHR48228:SF6">
    <property type="entry name" value="L-CARNITINE COA-TRANSFERASE"/>
    <property type="match status" value="1"/>
</dbReference>
<dbReference type="Gene3D" id="3.40.50.10540">
    <property type="entry name" value="Crotonobetainyl-coa:carnitine coa-transferase, domain 1"/>
    <property type="match status" value="1"/>
</dbReference>
<name>A0ABV5XMK0_9NOCA</name>
<dbReference type="Pfam" id="PF02515">
    <property type="entry name" value="CoA_transf_3"/>
    <property type="match status" value="1"/>
</dbReference>
<protein>
    <submittedName>
        <fullName evidence="2">CoA transferase</fullName>
    </submittedName>
</protein>
<gene>
    <name evidence="2" type="ORF">ACFFQ6_28865</name>
</gene>
<dbReference type="RefSeq" id="WP_350491317.1">
    <property type="nucleotide sequence ID" value="NZ_JBHMAS010000077.1"/>
</dbReference>
<organism evidence="2 3">
    <name type="scientific">Rhodococcus baikonurensis</name>
    <dbReference type="NCBI Taxonomy" id="172041"/>
    <lineage>
        <taxon>Bacteria</taxon>
        <taxon>Bacillati</taxon>
        <taxon>Actinomycetota</taxon>
        <taxon>Actinomycetes</taxon>
        <taxon>Mycobacteriales</taxon>
        <taxon>Nocardiaceae</taxon>
        <taxon>Rhodococcus</taxon>
        <taxon>Rhodococcus erythropolis group</taxon>
    </lineage>
</organism>
<evidence type="ECO:0000313" key="3">
    <source>
        <dbReference type="Proteomes" id="UP001589587"/>
    </source>
</evidence>
<evidence type="ECO:0000313" key="2">
    <source>
        <dbReference type="EMBL" id="MFB9783716.1"/>
    </source>
</evidence>